<dbReference type="PANTHER" id="PTHR30537">
    <property type="entry name" value="HTH-TYPE TRANSCRIPTIONAL REGULATOR"/>
    <property type="match status" value="1"/>
</dbReference>
<evidence type="ECO:0000256" key="2">
    <source>
        <dbReference type="ARBA" id="ARBA00023015"/>
    </source>
</evidence>
<dbReference type="InterPro" id="IPR058163">
    <property type="entry name" value="LysR-type_TF_proteobact-type"/>
</dbReference>
<keyword evidence="7" id="KW-1185">Reference proteome</keyword>
<accession>A0ABU4PJ79</accession>
<sequence length="296" mass="32014">MSIDSIDWERQRAFLAVLRTGSLSGAARLLDIAQPTVRRRIAELEVATGAALFTRTPGGLQPTEAGRAVAGHAEAMDHAAAAFVRAASVSAEVAGRVRISASEIIAVEVLPPILAGLQRAHPGLMIDLSPTNRNEDVLRREADIAVRMVRPTQEALVAQRIGDVPLGLHARRDYLAEHGVPHSIAELAQHRIIGVEHDNAILRGMRAQGWPIDLERFGFRSDHDLAQLAAIRAGLGIGFCQIGLAMRDPELVRVLPDTVAVALETWVVTHEDLRSVARIRATFDHLVAGLRGYISA</sequence>
<dbReference type="Pfam" id="PF03466">
    <property type="entry name" value="LysR_substrate"/>
    <property type="match status" value="1"/>
</dbReference>
<organism evidence="6 7">
    <name type="scientific">Sphingomonas echinoides</name>
    <dbReference type="NCBI Taxonomy" id="59803"/>
    <lineage>
        <taxon>Bacteria</taxon>
        <taxon>Pseudomonadati</taxon>
        <taxon>Pseudomonadota</taxon>
        <taxon>Alphaproteobacteria</taxon>
        <taxon>Sphingomonadales</taxon>
        <taxon>Sphingomonadaceae</taxon>
        <taxon>Sphingomonas</taxon>
    </lineage>
</organism>
<dbReference type="PANTHER" id="PTHR30537:SF3">
    <property type="entry name" value="TRANSCRIPTIONAL REGULATORY PROTEIN"/>
    <property type="match status" value="1"/>
</dbReference>
<dbReference type="PROSITE" id="PS50931">
    <property type="entry name" value="HTH_LYSR"/>
    <property type="match status" value="1"/>
</dbReference>
<evidence type="ECO:0000256" key="4">
    <source>
        <dbReference type="ARBA" id="ARBA00023163"/>
    </source>
</evidence>
<dbReference type="SUPFAM" id="SSF53850">
    <property type="entry name" value="Periplasmic binding protein-like II"/>
    <property type="match status" value="1"/>
</dbReference>
<evidence type="ECO:0000313" key="7">
    <source>
        <dbReference type="Proteomes" id="UP001279660"/>
    </source>
</evidence>
<comment type="similarity">
    <text evidence="1">Belongs to the LysR transcriptional regulatory family.</text>
</comment>
<dbReference type="Pfam" id="PF00126">
    <property type="entry name" value="HTH_1"/>
    <property type="match status" value="1"/>
</dbReference>
<dbReference type="SUPFAM" id="SSF46785">
    <property type="entry name" value="Winged helix' DNA-binding domain"/>
    <property type="match status" value="1"/>
</dbReference>
<dbReference type="InterPro" id="IPR005119">
    <property type="entry name" value="LysR_subst-bd"/>
</dbReference>
<dbReference type="RefSeq" id="WP_010406078.1">
    <property type="nucleotide sequence ID" value="NZ_JAWXXV010000001.1"/>
</dbReference>
<gene>
    <name evidence="6" type="ORF">SIL82_00810</name>
</gene>
<dbReference type="PRINTS" id="PR00039">
    <property type="entry name" value="HTHLYSR"/>
</dbReference>
<comment type="caution">
    <text evidence="6">The sequence shown here is derived from an EMBL/GenBank/DDBJ whole genome shotgun (WGS) entry which is preliminary data.</text>
</comment>
<dbReference type="Gene3D" id="3.40.190.290">
    <property type="match status" value="1"/>
</dbReference>
<name>A0ABU4PJ79_9SPHN</name>
<evidence type="ECO:0000259" key="5">
    <source>
        <dbReference type="PROSITE" id="PS50931"/>
    </source>
</evidence>
<reference evidence="6 7" key="1">
    <citation type="submission" date="2023-11" db="EMBL/GenBank/DDBJ databases">
        <title>MicrobeMod: A computational toolkit for identifying prokaryotic methylation and restriction-modification with nanopore sequencing.</title>
        <authorList>
            <person name="Crits-Christoph A."/>
            <person name="Kang S.C."/>
            <person name="Lee H."/>
            <person name="Ostrov N."/>
        </authorList>
    </citation>
    <scope>NUCLEOTIDE SEQUENCE [LARGE SCALE GENOMIC DNA]</scope>
    <source>
        <strain evidence="6 7">ATCC 14820</strain>
    </source>
</reference>
<dbReference type="InterPro" id="IPR036390">
    <property type="entry name" value="WH_DNA-bd_sf"/>
</dbReference>
<feature type="domain" description="HTH lysR-type" evidence="5">
    <location>
        <begin position="6"/>
        <end position="63"/>
    </location>
</feature>
<evidence type="ECO:0000256" key="3">
    <source>
        <dbReference type="ARBA" id="ARBA00023125"/>
    </source>
</evidence>
<protein>
    <submittedName>
        <fullName evidence="6">LysR family transcriptional regulator</fullName>
    </submittedName>
</protein>
<dbReference type="InterPro" id="IPR000847">
    <property type="entry name" value="LysR_HTH_N"/>
</dbReference>
<proteinExistence type="inferred from homology"/>
<dbReference type="EMBL" id="JAWXXV010000001">
    <property type="protein sequence ID" value="MDX5982784.1"/>
    <property type="molecule type" value="Genomic_DNA"/>
</dbReference>
<evidence type="ECO:0000313" key="6">
    <source>
        <dbReference type="EMBL" id="MDX5982784.1"/>
    </source>
</evidence>
<keyword evidence="3" id="KW-0238">DNA-binding</keyword>
<dbReference type="InterPro" id="IPR036388">
    <property type="entry name" value="WH-like_DNA-bd_sf"/>
</dbReference>
<evidence type="ECO:0000256" key="1">
    <source>
        <dbReference type="ARBA" id="ARBA00009437"/>
    </source>
</evidence>
<keyword evidence="4" id="KW-0804">Transcription</keyword>
<dbReference type="Proteomes" id="UP001279660">
    <property type="component" value="Unassembled WGS sequence"/>
</dbReference>
<keyword evidence="2" id="KW-0805">Transcription regulation</keyword>
<dbReference type="Gene3D" id="1.10.10.10">
    <property type="entry name" value="Winged helix-like DNA-binding domain superfamily/Winged helix DNA-binding domain"/>
    <property type="match status" value="1"/>
</dbReference>